<evidence type="ECO:0000256" key="1">
    <source>
        <dbReference type="ARBA" id="ARBA00022729"/>
    </source>
</evidence>
<dbReference type="InterPro" id="IPR036415">
    <property type="entry name" value="Lamin_tail_dom_sf"/>
</dbReference>
<dbReference type="InterPro" id="IPR001322">
    <property type="entry name" value="Lamin_tail_dom"/>
</dbReference>
<dbReference type="EMBL" id="JBHSAV010000057">
    <property type="protein sequence ID" value="MFC3977399.1"/>
    <property type="molecule type" value="Genomic_DNA"/>
</dbReference>
<sequence length="1113" mass="124852">MRSFQGVWSFFAFAILGLNMILSKEIFAQVQDFESNFRIVNHPEEFLPFWSANDLRSTASRIFQANGEGRNGSRALAAQPIASFDGEIFVKISPENYIEPKIAFFGKSKQNGSGSRFTTVFVSFSRDEISYSIPVAVGNVESFPNFDTDFKLYEVFVPEEFAEDISVTVKFDIKYGAGTGSSARFFMDDFGVFDGSEQVDPIQVRRAYLLNPFEILLQFDRDVASFGQNQIQVNHPNLQSVSFPKNDIIILSFESSLPEKLLEIQFDRISDTFGNVTELLSTTIDNSTIRLGEILILSPNELMLSFSQFYDPVSASISSQYRINGLTPSFLEIQENGFSVKLGISNTLSLNEQVLVTAREIKNENLLLGMPDEQMIFYIDGIREIFAIAEDRLILSHEYSLDLDSFDQKDFSLEDSDFIFSIEESNDQNLVLIPSKAFEENINYVLTIPPRINSRGLQYHGSKRDFEWDATPPTIDQILAVSSNEVLILFSEQIDAVFTSNVNNFSIEGIQPIHIRNQENGYSFVLTWPFEFSIGNNYSLHVFQAVDLAGNFSGELIIDFVFERPQGLGFKSVVINEVMAAPRAGNTLPNVEYVELFNRSEAAIDLGGFQLTNSRRSASISSEILLPGEYIILCPRTQAAQFRVFGKVVGLTNWPTLINSGDQIKLWDTNGVIIDSLNYTTASYRGSAFASGGYSLEIINPWIDCNLSTNISPSTSPSRGTPGKVNAVFDETPDRSKPKIDNVIVLDSNRILIYFTKIISSALQGIVLDLEPPLTLLTMEIAIDQKSLILTFSENLKEGVSYKGKLAGLRDCVGNELHADDRQFRFVIPSKAEAGDVSINEVLFNARTGAPKFVEIYNKSNKYIDLQDWKLANLNTDGIIANRRVVSTQHLIIPPYSFMVFTTDAERLFQEYPKGDHKVFVNLNSLPSYPQSQGNVVWLDPLEDFPEIFSYSERMHHRLLREPRGVSLERLSVDMPIDQSDNWQSASASIGHASPGIRNSNTFENIQQFGIEVYPKVFVPDAVGEQPFTTISYKVASPGMLATVRIFSTAGNLVREICQNEIWGMEGFYTWDGTDTSGTKVRPGHYVIWIEIYDLSGKVNQTKKTVVVGSKIR</sequence>
<evidence type="ECO:0000259" key="2">
    <source>
        <dbReference type="PROSITE" id="PS51841"/>
    </source>
</evidence>
<dbReference type="Pfam" id="PF00932">
    <property type="entry name" value="LTD"/>
    <property type="match status" value="2"/>
</dbReference>
<accession>A0ABV8EM69</accession>
<keyword evidence="1" id="KW-0732">Signal</keyword>
<name>A0ABV8EM69_9BACT</name>
<feature type="domain" description="LTD" evidence="2">
    <location>
        <begin position="559"/>
        <end position="681"/>
    </location>
</feature>
<dbReference type="PROSITE" id="PS51841">
    <property type="entry name" value="LTD"/>
    <property type="match status" value="1"/>
</dbReference>
<evidence type="ECO:0000313" key="3">
    <source>
        <dbReference type="EMBL" id="MFC3977399.1"/>
    </source>
</evidence>
<protein>
    <submittedName>
        <fullName evidence="3">Lamin tail domain-containing protein</fullName>
    </submittedName>
</protein>
<dbReference type="Proteomes" id="UP001595766">
    <property type="component" value="Unassembled WGS sequence"/>
</dbReference>
<dbReference type="InterPro" id="IPR014755">
    <property type="entry name" value="Cu-Rt/internalin_Ig-like"/>
</dbReference>
<organism evidence="3 4">
    <name type="scientific">Belliella kenyensis</name>
    <dbReference type="NCBI Taxonomy" id="1472724"/>
    <lineage>
        <taxon>Bacteria</taxon>
        <taxon>Pseudomonadati</taxon>
        <taxon>Bacteroidota</taxon>
        <taxon>Cytophagia</taxon>
        <taxon>Cytophagales</taxon>
        <taxon>Cyclobacteriaceae</taxon>
        <taxon>Belliella</taxon>
    </lineage>
</organism>
<dbReference type="Gene3D" id="2.60.40.1220">
    <property type="match status" value="2"/>
</dbReference>
<reference evidence="4" key="1">
    <citation type="journal article" date="2019" name="Int. J. Syst. Evol. Microbiol.">
        <title>The Global Catalogue of Microorganisms (GCM) 10K type strain sequencing project: providing services to taxonomists for standard genome sequencing and annotation.</title>
        <authorList>
            <consortium name="The Broad Institute Genomics Platform"/>
            <consortium name="The Broad Institute Genome Sequencing Center for Infectious Disease"/>
            <person name="Wu L."/>
            <person name="Ma J."/>
        </authorList>
    </citation>
    <scope>NUCLEOTIDE SEQUENCE [LARGE SCALE GENOMIC DNA]</scope>
    <source>
        <strain evidence="4">CECT 8551</strain>
    </source>
</reference>
<keyword evidence="4" id="KW-1185">Reference proteome</keyword>
<evidence type="ECO:0000313" key="4">
    <source>
        <dbReference type="Proteomes" id="UP001595766"/>
    </source>
</evidence>
<proteinExistence type="predicted"/>
<dbReference type="Gene3D" id="2.60.40.4070">
    <property type="match status" value="1"/>
</dbReference>
<gene>
    <name evidence="3" type="ORF">ACFOUP_13510</name>
</gene>
<dbReference type="Gene3D" id="2.60.40.1260">
    <property type="entry name" value="Lamin Tail domain"/>
    <property type="match status" value="1"/>
</dbReference>
<dbReference type="SUPFAM" id="SSF74853">
    <property type="entry name" value="Lamin A/C globular tail domain"/>
    <property type="match status" value="2"/>
</dbReference>
<dbReference type="RefSeq" id="WP_241293348.1">
    <property type="nucleotide sequence ID" value="NZ_JAKZGR010000005.1"/>
</dbReference>
<comment type="caution">
    <text evidence="3">The sequence shown here is derived from an EMBL/GenBank/DDBJ whole genome shotgun (WGS) entry which is preliminary data.</text>
</comment>